<evidence type="ECO:0000313" key="3">
    <source>
        <dbReference type="Proteomes" id="UP001339883"/>
    </source>
</evidence>
<organism evidence="2 3">
    <name type="scientific">Acinetobacter pollinis</name>
    <dbReference type="NCBI Taxonomy" id="2605270"/>
    <lineage>
        <taxon>Bacteria</taxon>
        <taxon>Pseudomonadati</taxon>
        <taxon>Pseudomonadota</taxon>
        <taxon>Gammaproteobacteria</taxon>
        <taxon>Moraxellales</taxon>
        <taxon>Moraxellaceae</taxon>
        <taxon>Acinetobacter</taxon>
    </lineage>
</organism>
<dbReference type="SUPFAM" id="SSF46955">
    <property type="entry name" value="Putative DNA-binding domain"/>
    <property type="match status" value="1"/>
</dbReference>
<dbReference type="InterPro" id="IPR036388">
    <property type="entry name" value="WH-like_DNA-bd_sf"/>
</dbReference>
<name>A0ABU6DNR6_9GAMM</name>
<keyword evidence="3" id="KW-1185">Reference proteome</keyword>
<evidence type="ECO:0008006" key="4">
    <source>
        <dbReference type="Google" id="ProtNLM"/>
    </source>
</evidence>
<feature type="region of interest" description="Disordered" evidence="1">
    <location>
        <begin position="29"/>
        <end position="49"/>
    </location>
</feature>
<sequence>MALPAYYSTQDLCSALSVTARTLHRWSNSETTPFNEPLPKPVRTARGSSNRYNAKEIEAWIKNNIENSHLVA</sequence>
<dbReference type="RefSeq" id="WP_325774158.1">
    <property type="nucleotide sequence ID" value="NZ_VTDN01000001.1"/>
</dbReference>
<reference evidence="2 3" key="1">
    <citation type="submission" date="2019-08" db="EMBL/GenBank/DDBJ databases">
        <title>Five species of Acinetobacter isolated from floral nectar and animal pollinators.</title>
        <authorList>
            <person name="Hendry T.A."/>
        </authorList>
    </citation>
    <scope>NUCLEOTIDE SEQUENCE [LARGE SCALE GENOMIC DNA]</scope>
    <source>
        <strain evidence="2 3">MD18.27</strain>
    </source>
</reference>
<evidence type="ECO:0000256" key="1">
    <source>
        <dbReference type="SAM" id="MobiDB-lite"/>
    </source>
</evidence>
<dbReference type="EMBL" id="VTDN01000001">
    <property type="protein sequence ID" value="MEB5475505.1"/>
    <property type="molecule type" value="Genomic_DNA"/>
</dbReference>
<comment type="caution">
    <text evidence="2">The sequence shown here is derived from an EMBL/GenBank/DDBJ whole genome shotgun (WGS) entry which is preliminary data.</text>
</comment>
<dbReference type="Proteomes" id="UP001339883">
    <property type="component" value="Unassembled WGS sequence"/>
</dbReference>
<gene>
    <name evidence="2" type="ORF">I2F25_00310</name>
</gene>
<dbReference type="Gene3D" id="1.10.10.10">
    <property type="entry name" value="Winged helix-like DNA-binding domain superfamily/Winged helix DNA-binding domain"/>
    <property type="match status" value="1"/>
</dbReference>
<accession>A0ABU6DNR6</accession>
<evidence type="ECO:0000313" key="2">
    <source>
        <dbReference type="EMBL" id="MEB5475505.1"/>
    </source>
</evidence>
<protein>
    <recommendedName>
        <fullName evidence="4">DNA-binding protein</fullName>
    </recommendedName>
</protein>
<dbReference type="InterPro" id="IPR009061">
    <property type="entry name" value="DNA-bd_dom_put_sf"/>
</dbReference>
<proteinExistence type="predicted"/>